<dbReference type="GO" id="GO:0004674">
    <property type="term" value="F:protein serine/threonine kinase activity"/>
    <property type="evidence" value="ECO:0007669"/>
    <property type="project" value="UniProtKB-KW"/>
</dbReference>
<dbReference type="FunFam" id="1.10.510.10:FF:000040">
    <property type="entry name" value="Mitogen-activated protein kinase"/>
    <property type="match status" value="1"/>
</dbReference>
<protein>
    <recommendedName>
        <fullName evidence="6">Protein kinase domain-containing protein</fullName>
    </recommendedName>
</protein>
<evidence type="ECO:0000313" key="7">
    <source>
        <dbReference type="EMBL" id="CAD9079655.1"/>
    </source>
</evidence>
<dbReference type="PROSITE" id="PS50011">
    <property type="entry name" value="PROTEIN_KINASE_DOM"/>
    <property type="match status" value="1"/>
</dbReference>
<dbReference type="AlphaFoldDB" id="A0A7S1KNT8"/>
<evidence type="ECO:0000259" key="6">
    <source>
        <dbReference type="PROSITE" id="PS50011"/>
    </source>
</evidence>
<dbReference type="Gene3D" id="3.30.200.20">
    <property type="entry name" value="Phosphorylase Kinase, domain 1"/>
    <property type="match status" value="1"/>
</dbReference>
<dbReference type="GO" id="GO:0005524">
    <property type="term" value="F:ATP binding"/>
    <property type="evidence" value="ECO:0007669"/>
    <property type="project" value="UniProtKB-KW"/>
</dbReference>
<dbReference type="SMART" id="SM00220">
    <property type="entry name" value="S_TKc"/>
    <property type="match status" value="1"/>
</dbReference>
<evidence type="ECO:0000256" key="5">
    <source>
        <dbReference type="ARBA" id="ARBA00022840"/>
    </source>
</evidence>
<keyword evidence="2" id="KW-0808">Transferase</keyword>
<evidence type="ECO:0000256" key="2">
    <source>
        <dbReference type="ARBA" id="ARBA00022679"/>
    </source>
</evidence>
<dbReference type="InterPro" id="IPR011009">
    <property type="entry name" value="Kinase-like_dom_sf"/>
</dbReference>
<keyword evidence="5" id="KW-0067">ATP-binding</keyword>
<name>A0A7S1KNT8_9EUKA</name>
<dbReference type="EMBL" id="HBGD01003501">
    <property type="protein sequence ID" value="CAD9079655.1"/>
    <property type="molecule type" value="Transcribed_RNA"/>
</dbReference>
<feature type="domain" description="Protein kinase" evidence="6">
    <location>
        <begin position="17"/>
        <end position="327"/>
    </location>
</feature>
<dbReference type="PROSITE" id="PS00108">
    <property type="entry name" value="PROTEIN_KINASE_ST"/>
    <property type="match status" value="1"/>
</dbReference>
<dbReference type="InterPro" id="IPR008271">
    <property type="entry name" value="Ser/Thr_kinase_AS"/>
</dbReference>
<sequence length="405" mass="47067">MITTKIDDEVFRIPKKYKLIEIRGQGSYGVVVSAKDTVKNELVAIKKNRNVYPVYHTEKKKGEYAINEAYSHRSETSQKRILRELKILMHFGQHPNIVSLKDVILPKSFELFSDVYFVTDLMECDLKNIIESDQVLTPSHIQYFMYQILIALHYIHSANILHRDLKPENILLNSDCELKVCDFGLARYVDFKHDMSTSFVVTRWYRSPELLLSNASCNSGAIDIWSAGCIFAELLGRKRRVLFPGNNPIDQLTKIVQLLGTPHPSDIKAATEDGKQFVLNLPYSKKKPWNKLFPDSSADCLDFLDKMLQFNHEKRISAYDALRHPYFKNLFSENDIITHPDKFDFRFEKYEDSKSLKRECYNSILAFHEKQNVKRITTTRTASKSNRLESPISDVIEEYFGETKK</sequence>
<dbReference type="PANTHER" id="PTHR24055">
    <property type="entry name" value="MITOGEN-ACTIVATED PROTEIN KINASE"/>
    <property type="match status" value="1"/>
</dbReference>
<dbReference type="InterPro" id="IPR050117">
    <property type="entry name" value="MAPK"/>
</dbReference>
<evidence type="ECO:0000256" key="4">
    <source>
        <dbReference type="ARBA" id="ARBA00022777"/>
    </source>
</evidence>
<keyword evidence="4" id="KW-0418">Kinase</keyword>
<dbReference type="Gene3D" id="1.10.510.10">
    <property type="entry name" value="Transferase(Phosphotransferase) domain 1"/>
    <property type="match status" value="1"/>
</dbReference>
<proteinExistence type="predicted"/>
<reference evidence="7" key="1">
    <citation type="submission" date="2021-01" db="EMBL/GenBank/DDBJ databases">
        <authorList>
            <person name="Corre E."/>
            <person name="Pelletier E."/>
            <person name="Niang G."/>
            <person name="Scheremetjew M."/>
            <person name="Finn R."/>
            <person name="Kale V."/>
            <person name="Holt S."/>
            <person name="Cochrane G."/>
            <person name="Meng A."/>
            <person name="Brown T."/>
            <person name="Cohen L."/>
        </authorList>
    </citation>
    <scope>NUCLEOTIDE SEQUENCE</scope>
    <source>
        <strain evidence="7">WS</strain>
    </source>
</reference>
<evidence type="ECO:0000256" key="3">
    <source>
        <dbReference type="ARBA" id="ARBA00022741"/>
    </source>
</evidence>
<evidence type="ECO:0000256" key="1">
    <source>
        <dbReference type="ARBA" id="ARBA00022527"/>
    </source>
</evidence>
<organism evidence="7">
    <name type="scientific">Percolomonas cosmopolitus</name>
    <dbReference type="NCBI Taxonomy" id="63605"/>
    <lineage>
        <taxon>Eukaryota</taxon>
        <taxon>Discoba</taxon>
        <taxon>Heterolobosea</taxon>
        <taxon>Tetramitia</taxon>
        <taxon>Eutetramitia</taxon>
        <taxon>Percolomonadidae</taxon>
        <taxon>Percolomonas</taxon>
    </lineage>
</organism>
<gene>
    <name evidence="7" type="ORF">PCOS0759_LOCUS2895</name>
</gene>
<dbReference type="CDD" id="cd07834">
    <property type="entry name" value="STKc_MAPK"/>
    <property type="match status" value="1"/>
</dbReference>
<dbReference type="Pfam" id="PF00069">
    <property type="entry name" value="Pkinase"/>
    <property type="match status" value="1"/>
</dbReference>
<dbReference type="InterPro" id="IPR000719">
    <property type="entry name" value="Prot_kinase_dom"/>
</dbReference>
<keyword evidence="1" id="KW-0723">Serine/threonine-protein kinase</keyword>
<keyword evidence="3" id="KW-0547">Nucleotide-binding</keyword>
<dbReference type="SUPFAM" id="SSF56112">
    <property type="entry name" value="Protein kinase-like (PK-like)"/>
    <property type="match status" value="1"/>
</dbReference>
<accession>A0A7S1KNT8</accession>